<feature type="compositionally biased region" description="Gly residues" evidence="1">
    <location>
        <begin position="599"/>
        <end position="614"/>
    </location>
</feature>
<dbReference type="AlphaFoldDB" id="A0AAJ0BT71"/>
<keyword evidence="3" id="KW-1185">Reference proteome</keyword>
<dbReference type="GeneID" id="85312390"/>
<dbReference type="RefSeq" id="XP_060278877.1">
    <property type="nucleotide sequence ID" value="XM_060429203.1"/>
</dbReference>
<gene>
    <name evidence="2" type="ORF">QBC33DRAFT_551667</name>
</gene>
<dbReference type="EMBL" id="MU839035">
    <property type="protein sequence ID" value="KAK1762664.1"/>
    <property type="molecule type" value="Genomic_DNA"/>
</dbReference>
<dbReference type="Proteomes" id="UP001244011">
    <property type="component" value="Unassembled WGS sequence"/>
</dbReference>
<protein>
    <submittedName>
        <fullName evidence="2">Uncharacterized protein</fullName>
    </submittedName>
</protein>
<evidence type="ECO:0000256" key="1">
    <source>
        <dbReference type="SAM" id="MobiDB-lite"/>
    </source>
</evidence>
<sequence length="624" mass="71167">MAASVDAELAVAISEPRPYIRNPKSWVFNDPDAVTMKGWGEAPVKYTKDDCVAAMRGERAPSEQVDQLPDVMRCSVLRGIRHHHGFATELRTMSCGPEHIRALNARAIMSNEIPDIDKPEHIPYCIWYPDVATEDTYRALVRRYPQMRYHVGRATAVAGYVDLYRELDLLPDLAIAEEARDNAGNSGSREIFDLIVSQPARWRVMDDYARCVALETPLLAKHGLNGDTAVRSLLGLRRRYDGRSHNTSDIRGSHGEFRPDDSDHEELARRYFNITEDWSIDEFSSVRNASCSCGKHDRETPLPDNSDMLALLWNPLPTDLPAGDKDVLILMAAYYGDIDRYERLRRPMLVSQVEELCVRRGIYHNTMFAKWWSLQPDSDHYRYQCAINARAIMNNDLSRITDQTSEYDLPYQIWWPLRAHPETYIELARRKPSMKPAVARALIVADYQEAWDGFDFEPHGELVVEAKASPNPHYLADLERRCTESGLDFERLEIVSQWSQREFAINSYVDDTTTFLRSSISVADFDWLEQGPAPYNSERVNMSEAELFAIVPDEMRPPEGFEAVILGTLYYEYGHKPPAEDAESEAYIPRDPTWRRIGRGGSRGGRGGGNGIPWGNGRWATRGR</sequence>
<reference evidence="2" key="1">
    <citation type="submission" date="2023-06" db="EMBL/GenBank/DDBJ databases">
        <title>Genome-scale phylogeny and comparative genomics of the fungal order Sordariales.</title>
        <authorList>
            <consortium name="Lawrence Berkeley National Laboratory"/>
            <person name="Hensen N."/>
            <person name="Bonometti L."/>
            <person name="Westerberg I."/>
            <person name="Brannstrom I.O."/>
            <person name="Guillou S."/>
            <person name="Cros-Aarteil S."/>
            <person name="Calhoun S."/>
            <person name="Haridas S."/>
            <person name="Kuo A."/>
            <person name="Mondo S."/>
            <person name="Pangilinan J."/>
            <person name="Riley R."/>
            <person name="Labutti K."/>
            <person name="Andreopoulos B."/>
            <person name="Lipzen A."/>
            <person name="Chen C."/>
            <person name="Yanf M."/>
            <person name="Daum C."/>
            <person name="Ng V."/>
            <person name="Clum A."/>
            <person name="Steindorff A."/>
            <person name="Ohm R."/>
            <person name="Martin F."/>
            <person name="Silar P."/>
            <person name="Natvig D."/>
            <person name="Lalanne C."/>
            <person name="Gautier V."/>
            <person name="Ament-Velasquez S.L."/>
            <person name="Kruys A."/>
            <person name="Hutchinson M.I."/>
            <person name="Powell A.J."/>
            <person name="Barry K."/>
            <person name="Miller A.N."/>
            <person name="Grigoriev I.V."/>
            <person name="Debuchy R."/>
            <person name="Gladieux P."/>
            <person name="Thoren M.H."/>
            <person name="Johannesson H."/>
        </authorList>
    </citation>
    <scope>NUCLEOTIDE SEQUENCE</scope>
    <source>
        <strain evidence="2">8032-3</strain>
    </source>
</reference>
<evidence type="ECO:0000313" key="3">
    <source>
        <dbReference type="Proteomes" id="UP001244011"/>
    </source>
</evidence>
<organism evidence="2 3">
    <name type="scientific">Phialemonium atrogriseum</name>
    <dbReference type="NCBI Taxonomy" id="1093897"/>
    <lineage>
        <taxon>Eukaryota</taxon>
        <taxon>Fungi</taxon>
        <taxon>Dikarya</taxon>
        <taxon>Ascomycota</taxon>
        <taxon>Pezizomycotina</taxon>
        <taxon>Sordariomycetes</taxon>
        <taxon>Sordariomycetidae</taxon>
        <taxon>Cephalothecales</taxon>
        <taxon>Cephalothecaceae</taxon>
        <taxon>Phialemonium</taxon>
    </lineage>
</organism>
<name>A0AAJ0BT71_9PEZI</name>
<feature type="region of interest" description="Disordered" evidence="1">
    <location>
        <begin position="593"/>
        <end position="624"/>
    </location>
</feature>
<accession>A0AAJ0BT71</accession>
<proteinExistence type="predicted"/>
<comment type="caution">
    <text evidence="2">The sequence shown here is derived from an EMBL/GenBank/DDBJ whole genome shotgun (WGS) entry which is preliminary data.</text>
</comment>
<evidence type="ECO:0000313" key="2">
    <source>
        <dbReference type="EMBL" id="KAK1762664.1"/>
    </source>
</evidence>